<dbReference type="InterPro" id="IPR001453">
    <property type="entry name" value="MoaB/Mog_dom"/>
</dbReference>
<keyword evidence="8" id="KW-1185">Reference proteome</keyword>
<dbReference type="PANTHER" id="PTHR10192:SF5">
    <property type="entry name" value="GEPHYRIN"/>
    <property type="match status" value="1"/>
</dbReference>
<comment type="catalytic activity">
    <reaction evidence="4">
        <text>adenylyl-molybdopterin + molybdate = Mo-molybdopterin + AMP + H(+)</text>
        <dbReference type="Rhea" id="RHEA:35047"/>
        <dbReference type="ChEBI" id="CHEBI:15378"/>
        <dbReference type="ChEBI" id="CHEBI:36264"/>
        <dbReference type="ChEBI" id="CHEBI:62727"/>
        <dbReference type="ChEBI" id="CHEBI:71302"/>
        <dbReference type="ChEBI" id="CHEBI:456215"/>
        <dbReference type="EC" id="2.10.1.1"/>
    </reaction>
</comment>
<dbReference type="SUPFAM" id="SSF63882">
    <property type="entry name" value="MoeA N-terminal region -like"/>
    <property type="match status" value="1"/>
</dbReference>
<dbReference type="PANTHER" id="PTHR10192">
    <property type="entry name" value="MOLYBDOPTERIN BIOSYNTHESIS PROTEIN"/>
    <property type="match status" value="1"/>
</dbReference>
<dbReference type="InterPro" id="IPR036688">
    <property type="entry name" value="MoeA_C_domain_IV_sf"/>
</dbReference>
<protein>
    <recommendedName>
        <fullName evidence="5">Molybdopterin molybdenumtransferase</fullName>
        <ecNumber evidence="5">2.10.1.1</ecNumber>
    </recommendedName>
</protein>
<feature type="domain" description="MoaB/Mog" evidence="6">
    <location>
        <begin position="179"/>
        <end position="315"/>
    </location>
</feature>
<name>A0ABU1JA49_9MICC</name>
<comment type="cofactor">
    <cofactor evidence="5">
        <name>Mg(2+)</name>
        <dbReference type="ChEBI" id="CHEBI:18420"/>
    </cofactor>
</comment>
<dbReference type="InterPro" id="IPR005110">
    <property type="entry name" value="MoeA_linker/N"/>
</dbReference>
<dbReference type="Gene3D" id="2.40.340.10">
    <property type="entry name" value="MoeA, C-terminal, domain IV"/>
    <property type="match status" value="1"/>
</dbReference>
<organism evidence="7 8">
    <name type="scientific">Arthrobacter russicus</name>
    <dbReference type="NCBI Taxonomy" id="172040"/>
    <lineage>
        <taxon>Bacteria</taxon>
        <taxon>Bacillati</taxon>
        <taxon>Actinomycetota</taxon>
        <taxon>Actinomycetes</taxon>
        <taxon>Micrococcales</taxon>
        <taxon>Micrococcaceae</taxon>
        <taxon>Arthrobacter</taxon>
    </lineage>
</organism>
<reference evidence="7 8" key="1">
    <citation type="submission" date="2023-07" db="EMBL/GenBank/DDBJ databases">
        <title>Sequencing the genomes of 1000 actinobacteria strains.</title>
        <authorList>
            <person name="Klenk H.-P."/>
        </authorList>
    </citation>
    <scope>NUCLEOTIDE SEQUENCE [LARGE SCALE GENOMIC DNA]</scope>
    <source>
        <strain evidence="7 8">DSM 14555</strain>
    </source>
</reference>
<comment type="caution">
    <text evidence="7">The sequence shown here is derived from an EMBL/GenBank/DDBJ whole genome shotgun (WGS) entry which is preliminary data.</text>
</comment>
<evidence type="ECO:0000313" key="8">
    <source>
        <dbReference type="Proteomes" id="UP001185069"/>
    </source>
</evidence>
<dbReference type="InterPro" id="IPR038987">
    <property type="entry name" value="MoeA-like"/>
</dbReference>
<keyword evidence="5" id="KW-0460">Magnesium</keyword>
<dbReference type="Gene3D" id="2.170.190.11">
    <property type="entry name" value="Molybdopterin biosynthesis moea protein, domain 3"/>
    <property type="match status" value="1"/>
</dbReference>
<dbReference type="Pfam" id="PF00994">
    <property type="entry name" value="MoCF_biosynth"/>
    <property type="match status" value="1"/>
</dbReference>
<proteinExistence type="inferred from homology"/>
<dbReference type="Pfam" id="PF03453">
    <property type="entry name" value="MoeA_N"/>
    <property type="match status" value="1"/>
</dbReference>
<dbReference type="CDD" id="cd00887">
    <property type="entry name" value="MoeA"/>
    <property type="match status" value="1"/>
</dbReference>
<evidence type="ECO:0000256" key="5">
    <source>
        <dbReference type="RuleBase" id="RU365090"/>
    </source>
</evidence>
<keyword evidence="5 7" id="KW-0808">Transferase</keyword>
<keyword evidence="3 5" id="KW-0500">Molybdenum</keyword>
<comment type="pathway">
    <text evidence="5">Cofactor biosynthesis; molybdopterin biosynthesis.</text>
</comment>
<dbReference type="InterPro" id="IPR036135">
    <property type="entry name" value="MoeA_linker/N_sf"/>
</dbReference>
<dbReference type="Proteomes" id="UP001185069">
    <property type="component" value="Unassembled WGS sequence"/>
</dbReference>
<keyword evidence="5" id="KW-0501">Molybdenum cofactor biosynthesis</keyword>
<dbReference type="SUPFAM" id="SSF53218">
    <property type="entry name" value="Molybdenum cofactor biosynthesis proteins"/>
    <property type="match status" value="1"/>
</dbReference>
<dbReference type="InterPro" id="IPR036425">
    <property type="entry name" value="MoaB/Mog-like_dom_sf"/>
</dbReference>
<evidence type="ECO:0000256" key="4">
    <source>
        <dbReference type="ARBA" id="ARBA00047317"/>
    </source>
</evidence>
<comment type="similarity">
    <text evidence="2 5">Belongs to the MoeA family.</text>
</comment>
<keyword evidence="5" id="KW-0479">Metal-binding</keyword>
<evidence type="ECO:0000313" key="7">
    <source>
        <dbReference type="EMBL" id="MDR6269248.1"/>
    </source>
</evidence>
<accession>A0ABU1JA49</accession>
<comment type="function">
    <text evidence="1 5">Catalyzes the insertion of molybdate into adenylated molybdopterin with the concomitant release of AMP.</text>
</comment>
<dbReference type="EMBL" id="JAVDQF010000001">
    <property type="protein sequence ID" value="MDR6269248.1"/>
    <property type="molecule type" value="Genomic_DNA"/>
</dbReference>
<dbReference type="RefSeq" id="WP_309797412.1">
    <property type="nucleotide sequence ID" value="NZ_BAAAHY010000001.1"/>
</dbReference>
<dbReference type="GO" id="GO:0061599">
    <property type="term" value="F:molybdopterin molybdotransferase activity"/>
    <property type="evidence" value="ECO:0007669"/>
    <property type="project" value="UniProtKB-EC"/>
</dbReference>
<dbReference type="SMART" id="SM00852">
    <property type="entry name" value="MoCF_biosynth"/>
    <property type="match status" value="1"/>
</dbReference>
<gene>
    <name evidence="7" type="ORF">JOE69_001486</name>
</gene>
<sequence length="394" mass="40651">MREHRIRHSWAEARQTAFDAAEPVPETALPLGPDLCGRRLAEPVVALQDIPHFDSAAMDGWAVNGSAPWIFVSPGERLYPGQASDILTGGLVPPGAKAVLRSESGRVSADAEGLPVLQLSSEAKPGEPRAGQHIRPSGKEAVAGEQLLAAGTILNPVRLALAALSGADSLSVAGRARVRLLFTGDEVVDSGIPGPGRVRDVFAPQLSAAVLALGAEVVGEARLPDRLPETVAALSATDAEVFISTGGTGRSAADQVRRAIDELGADLMIDGVAMRPGGPVFLARLPGGRFLVGLPGNPLAAFMALATVAQPLLAGLAGLPRPAAIEVLSGAAHEPDPGRSRLLPYRDFYGLASPVAKTESAMLHGLAQAEGVLVVPPHGVKLGEAVPAFSFPWN</sequence>
<evidence type="ECO:0000256" key="2">
    <source>
        <dbReference type="ARBA" id="ARBA00010763"/>
    </source>
</evidence>
<evidence type="ECO:0000256" key="3">
    <source>
        <dbReference type="ARBA" id="ARBA00022505"/>
    </source>
</evidence>
<evidence type="ECO:0000259" key="6">
    <source>
        <dbReference type="SMART" id="SM00852"/>
    </source>
</evidence>
<dbReference type="EC" id="2.10.1.1" evidence="5"/>
<evidence type="ECO:0000256" key="1">
    <source>
        <dbReference type="ARBA" id="ARBA00002901"/>
    </source>
</evidence>
<dbReference type="Gene3D" id="3.40.980.10">
    <property type="entry name" value="MoaB/Mog-like domain"/>
    <property type="match status" value="1"/>
</dbReference>
<dbReference type="Gene3D" id="3.90.105.10">
    <property type="entry name" value="Molybdopterin biosynthesis moea protein, domain 2"/>
    <property type="match status" value="1"/>
</dbReference>